<dbReference type="Proteomes" id="UP001521222">
    <property type="component" value="Unassembled WGS sequence"/>
</dbReference>
<keyword evidence="3" id="KW-1185">Reference proteome</keyword>
<feature type="compositionally biased region" description="Polar residues" evidence="1">
    <location>
        <begin position="746"/>
        <end position="756"/>
    </location>
</feature>
<evidence type="ECO:0000256" key="1">
    <source>
        <dbReference type="SAM" id="MobiDB-lite"/>
    </source>
</evidence>
<organism evidence="2 3">
    <name type="scientific">Nothophoma quercina</name>
    <dbReference type="NCBI Taxonomy" id="749835"/>
    <lineage>
        <taxon>Eukaryota</taxon>
        <taxon>Fungi</taxon>
        <taxon>Dikarya</taxon>
        <taxon>Ascomycota</taxon>
        <taxon>Pezizomycotina</taxon>
        <taxon>Dothideomycetes</taxon>
        <taxon>Pleosporomycetidae</taxon>
        <taxon>Pleosporales</taxon>
        <taxon>Pleosporineae</taxon>
        <taxon>Didymellaceae</taxon>
        <taxon>Nothophoma</taxon>
    </lineage>
</organism>
<evidence type="ECO:0000313" key="3">
    <source>
        <dbReference type="Proteomes" id="UP001521222"/>
    </source>
</evidence>
<feature type="compositionally biased region" description="Low complexity" evidence="1">
    <location>
        <begin position="623"/>
        <end position="632"/>
    </location>
</feature>
<feature type="region of interest" description="Disordered" evidence="1">
    <location>
        <begin position="1"/>
        <end position="262"/>
    </location>
</feature>
<comment type="caution">
    <text evidence="2">The sequence shown here is derived from an EMBL/GenBank/DDBJ whole genome shotgun (WGS) entry which is preliminary data.</text>
</comment>
<protein>
    <submittedName>
        <fullName evidence="2">Uncharacterized protein</fullName>
    </submittedName>
</protein>
<feature type="compositionally biased region" description="Polar residues" evidence="1">
    <location>
        <begin position="252"/>
        <end position="262"/>
    </location>
</feature>
<feature type="compositionally biased region" description="Basic and acidic residues" evidence="1">
    <location>
        <begin position="721"/>
        <end position="733"/>
    </location>
</feature>
<feature type="compositionally biased region" description="Basic and acidic residues" evidence="1">
    <location>
        <begin position="678"/>
        <end position="693"/>
    </location>
</feature>
<feature type="compositionally biased region" description="Pro residues" evidence="1">
    <location>
        <begin position="763"/>
        <end position="787"/>
    </location>
</feature>
<feature type="compositionally biased region" description="Polar residues" evidence="1">
    <location>
        <begin position="608"/>
        <end position="622"/>
    </location>
</feature>
<feature type="compositionally biased region" description="Polar residues" evidence="1">
    <location>
        <begin position="633"/>
        <end position="644"/>
    </location>
</feature>
<name>A0ABR3QJ61_9PLEO</name>
<feature type="compositionally biased region" description="Basic and acidic residues" evidence="1">
    <location>
        <begin position="474"/>
        <end position="483"/>
    </location>
</feature>
<dbReference type="EMBL" id="JAKIXB020000048">
    <property type="protein sequence ID" value="KAL1592195.1"/>
    <property type="molecule type" value="Genomic_DNA"/>
</dbReference>
<feature type="compositionally biased region" description="Polar residues" evidence="1">
    <location>
        <begin position="429"/>
        <end position="447"/>
    </location>
</feature>
<feature type="compositionally biased region" description="Polar residues" evidence="1">
    <location>
        <begin position="802"/>
        <end position="812"/>
    </location>
</feature>
<accession>A0ABR3QJ61</accession>
<feature type="compositionally biased region" description="Basic and acidic residues" evidence="1">
    <location>
        <begin position="120"/>
        <end position="151"/>
    </location>
</feature>
<reference evidence="2 3" key="1">
    <citation type="submission" date="2024-02" db="EMBL/GenBank/DDBJ databases">
        <title>De novo assembly and annotation of 12 fungi associated with fruit tree decline syndrome in Ontario, Canada.</title>
        <authorList>
            <person name="Sulman M."/>
            <person name="Ellouze W."/>
            <person name="Ilyukhin E."/>
        </authorList>
    </citation>
    <scope>NUCLEOTIDE SEQUENCE [LARGE SCALE GENOMIC DNA]</scope>
    <source>
        <strain evidence="2 3">M97-236</strain>
    </source>
</reference>
<feature type="compositionally biased region" description="Polar residues" evidence="1">
    <location>
        <begin position="1"/>
        <end position="16"/>
    </location>
</feature>
<feature type="compositionally biased region" description="Basic residues" evidence="1">
    <location>
        <begin position="48"/>
        <end position="57"/>
    </location>
</feature>
<feature type="compositionally biased region" description="Low complexity" evidence="1">
    <location>
        <begin position="645"/>
        <end position="665"/>
    </location>
</feature>
<feature type="compositionally biased region" description="Polar residues" evidence="1">
    <location>
        <begin position="34"/>
        <end position="45"/>
    </location>
</feature>
<gene>
    <name evidence="2" type="ORF">SLS59_009851</name>
</gene>
<proteinExistence type="predicted"/>
<feature type="compositionally biased region" description="Basic and acidic residues" evidence="1">
    <location>
        <begin position="167"/>
        <end position="190"/>
    </location>
</feature>
<sequence length="838" mass="89617">MTMSTISDPRTTLGQTHTEDENKDLFLVTPPRKGTQQAQSGTPFTPKSKGKSTPLHKRFLEEVTMSPGTPSTPPRTPSRSPRREQTPAKQTLEVGKNGFYFSMEIPEKKITPRKMGRMTPDVKAEGRRTPSPEKERRGEVRGAGRVKDILRKNLFGTPARKTTKLAPDGKEQRWMEEDGEVKTEVPKDEGDQADLGCGPGTSDSSGRESAQGGGLQEAATKHTVKPSIDLESPSTARPSAPFETGVPPLTIEKSNMTPTHQQTPILLPPVLASTTTTLTPSAPALRKSGAAASTPSNIGHLMAGLSNKGSKIQSHPPMGGTESMPTPLRKMSERLGLRSPHVVRRGTTKENGPGIGEVTNKKDGLRERISVLNLHGTTIAENISATNPVVHVEDAPTAMALAPALPEGGRSSRREDLHSQLLGSPLIIPSTTINHSQPSTATTSKFASPSTPSRPGPPSRSQSSGTPTHLRSSMQEDMHRMQESLKRSLGADAFEKRASRPSTPISPTVIATSIVVPRTDDNNDRKKTARPISMIGPARQKEESSTQAVPRRPLNTAARKPRPKSMIVGSAKVLEAVASQTDSPRERAKLRSAATTASTTHPGPLGSRPTSRPGTAASTSRGATPATAAKPTVKSQPVVRTTKSAALRAAAHAKGATSSTPTTTTEPGKQRVASAEAIAHRIGEWKKEEHADIAPKIPVRTKSIKAPSKTPSKAVSGRKVKTPEPKDMKKDSGTEESFTPPGNPTRLPSPTKSPSKTRLVPATPVPKPTPKMGPPPSNAAKPHPQPAKTPVNRKISWADPNASRTPSKEIQSSLDEAIDRKIAEDRRRWEGVLGEWEN</sequence>
<evidence type="ECO:0000313" key="2">
    <source>
        <dbReference type="EMBL" id="KAL1592195.1"/>
    </source>
</evidence>
<feature type="region of interest" description="Disordered" evidence="1">
    <location>
        <begin position="428"/>
        <end position="483"/>
    </location>
</feature>
<feature type="region of interest" description="Disordered" evidence="1">
    <location>
        <begin position="519"/>
        <end position="812"/>
    </location>
</feature>